<dbReference type="PROSITE" id="PS50095">
    <property type="entry name" value="PLAT"/>
    <property type="match status" value="2"/>
</dbReference>
<keyword evidence="7" id="KW-1185">Reference proteome</keyword>
<gene>
    <name evidence="6" type="ORF">KP79_PYT24033</name>
</gene>
<dbReference type="AlphaFoldDB" id="A0A210Q7I0"/>
<feature type="compositionally biased region" description="Low complexity" evidence="3">
    <location>
        <begin position="373"/>
        <end position="382"/>
    </location>
</feature>
<feature type="domain" description="PLAT" evidence="5">
    <location>
        <begin position="694"/>
        <end position="809"/>
    </location>
</feature>
<keyword evidence="4" id="KW-0732">Signal</keyword>
<dbReference type="Pfam" id="PF01477">
    <property type="entry name" value="PLAT"/>
    <property type="match status" value="2"/>
</dbReference>
<organism evidence="6 7">
    <name type="scientific">Mizuhopecten yessoensis</name>
    <name type="common">Japanese scallop</name>
    <name type="synonym">Patinopecten yessoensis</name>
    <dbReference type="NCBI Taxonomy" id="6573"/>
    <lineage>
        <taxon>Eukaryota</taxon>
        <taxon>Metazoa</taxon>
        <taxon>Spiralia</taxon>
        <taxon>Lophotrochozoa</taxon>
        <taxon>Mollusca</taxon>
        <taxon>Bivalvia</taxon>
        <taxon>Autobranchia</taxon>
        <taxon>Pteriomorphia</taxon>
        <taxon>Pectinida</taxon>
        <taxon>Pectinoidea</taxon>
        <taxon>Pectinidae</taxon>
        <taxon>Mizuhopecten</taxon>
    </lineage>
</organism>
<dbReference type="Pfam" id="PF13516">
    <property type="entry name" value="LRR_6"/>
    <property type="match status" value="3"/>
</dbReference>
<feature type="compositionally biased region" description="Basic and acidic residues" evidence="3">
    <location>
        <begin position="249"/>
        <end position="258"/>
    </location>
</feature>
<dbReference type="InterPro" id="IPR052201">
    <property type="entry name" value="LRR-containing_regulator"/>
</dbReference>
<feature type="compositionally biased region" description="Acidic residues" evidence="3">
    <location>
        <begin position="818"/>
        <end position="842"/>
    </location>
</feature>
<reference evidence="6 7" key="1">
    <citation type="journal article" date="2017" name="Nat. Ecol. Evol.">
        <title>Scallop genome provides insights into evolution of bilaterian karyotype and development.</title>
        <authorList>
            <person name="Wang S."/>
            <person name="Zhang J."/>
            <person name="Jiao W."/>
            <person name="Li J."/>
            <person name="Xun X."/>
            <person name="Sun Y."/>
            <person name="Guo X."/>
            <person name="Huan P."/>
            <person name="Dong B."/>
            <person name="Zhang L."/>
            <person name="Hu X."/>
            <person name="Sun X."/>
            <person name="Wang J."/>
            <person name="Zhao C."/>
            <person name="Wang Y."/>
            <person name="Wang D."/>
            <person name="Huang X."/>
            <person name="Wang R."/>
            <person name="Lv J."/>
            <person name="Li Y."/>
            <person name="Zhang Z."/>
            <person name="Liu B."/>
            <person name="Lu W."/>
            <person name="Hui Y."/>
            <person name="Liang J."/>
            <person name="Zhou Z."/>
            <person name="Hou R."/>
            <person name="Li X."/>
            <person name="Liu Y."/>
            <person name="Li H."/>
            <person name="Ning X."/>
            <person name="Lin Y."/>
            <person name="Zhao L."/>
            <person name="Xing Q."/>
            <person name="Dou J."/>
            <person name="Li Y."/>
            <person name="Mao J."/>
            <person name="Guo H."/>
            <person name="Dou H."/>
            <person name="Li T."/>
            <person name="Mu C."/>
            <person name="Jiang W."/>
            <person name="Fu Q."/>
            <person name="Fu X."/>
            <person name="Miao Y."/>
            <person name="Liu J."/>
            <person name="Yu Q."/>
            <person name="Li R."/>
            <person name="Liao H."/>
            <person name="Li X."/>
            <person name="Kong Y."/>
            <person name="Jiang Z."/>
            <person name="Chourrout D."/>
            <person name="Li R."/>
            <person name="Bao Z."/>
        </authorList>
    </citation>
    <scope>NUCLEOTIDE SEQUENCE [LARGE SCALE GENOMIC DNA]</scope>
    <source>
        <strain evidence="6 7">PY_sf001</strain>
    </source>
</reference>
<dbReference type="InterPro" id="IPR032675">
    <property type="entry name" value="LRR_dom_sf"/>
</dbReference>
<keyword evidence="1" id="KW-0677">Repeat</keyword>
<feature type="compositionally biased region" description="Basic and acidic residues" evidence="3">
    <location>
        <begin position="843"/>
        <end position="854"/>
    </location>
</feature>
<dbReference type="InterPro" id="IPR036392">
    <property type="entry name" value="PLAT/LH2_dom_sf"/>
</dbReference>
<feature type="compositionally biased region" description="Basic and acidic residues" evidence="3">
    <location>
        <begin position="389"/>
        <end position="403"/>
    </location>
</feature>
<feature type="compositionally biased region" description="Low complexity" evidence="3">
    <location>
        <begin position="259"/>
        <end position="268"/>
    </location>
</feature>
<dbReference type="SMART" id="SM00368">
    <property type="entry name" value="LRR_RI"/>
    <property type="match status" value="6"/>
</dbReference>
<feature type="domain" description="PLAT" evidence="5">
    <location>
        <begin position="87"/>
        <end position="203"/>
    </location>
</feature>
<feature type="compositionally biased region" description="Basic residues" evidence="3">
    <location>
        <begin position="284"/>
        <end position="311"/>
    </location>
</feature>
<dbReference type="STRING" id="6573.A0A210Q7I0"/>
<proteinExistence type="predicted"/>
<dbReference type="SUPFAM" id="SSF49723">
    <property type="entry name" value="Lipase/lipooxygenase domain (PLAT/LH2 domain)"/>
    <property type="match status" value="2"/>
</dbReference>
<feature type="compositionally biased region" description="Acidic residues" evidence="3">
    <location>
        <begin position="550"/>
        <end position="561"/>
    </location>
</feature>
<feature type="region of interest" description="Disordered" evidence="3">
    <location>
        <begin position="194"/>
        <end position="403"/>
    </location>
</feature>
<evidence type="ECO:0000256" key="4">
    <source>
        <dbReference type="SAM" id="SignalP"/>
    </source>
</evidence>
<feature type="compositionally biased region" description="Pro residues" evidence="3">
    <location>
        <begin position="620"/>
        <end position="633"/>
    </location>
</feature>
<evidence type="ECO:0000256" key="2">
    <source>
        <dbReference type="PROSITE-ProRule" id="PRU00152"/>
    </source>
</evidence>
<feature type="compositionally biased region" description="Low complexity" evidence="3">
    <location>
        <begin position="218"/>
        <end position="232"/>
    </location>
</feature>
<evidence type="ECO:0000313" key="7">
    <source>
        <dbReference type="Proteomes" id="UP000242188"/>
    </source>
</evidence>
<dbReference type="PANTHER" id="PTHR24111:SF3">
    <property type="entry name" value="LEUCINE-RICH REPEAT-CONTAINING PROTEIN 73"/>
    <property type="match status" value="1"/>
</dbReference>
<evidence type="ECO:0000256" key="1">
    <source>
        <dbReference type="ARBA" id="ARBA00022737"/>
    </source>
</evidence>
<feature type="region of interest" description="Disordered" evidence="3">
    <location>
        <begin position="39"/>
        <end position="84"/>
    </location>
</feature>
<feature type="region of interest" description="Disordered" evidence="3">
    <location>
        <begin position="416"/>
        <end position="692"/>
    </location>
</feature>
<name>A0A210Q7I0_MIZYE</name>
<dbReference type="PANTHER" id="PTHR24111">
    <property type="entry name" value="LEUCINE-RICH REPEAT-CONTAINING PROTEIN 34"/>
    <property type="match status" value="1"/>
</dbReference>
<dbReference type="Proteomes" id="UP000242188">
    <property type="component" value="Unassembled WGS sequence"/>
</dbReference>
<comment type="caution">
    <text evidence="6">The sequence shown here is derived from an EMBL/GenBank/DDBJ whole genome shotgun (WGS) entry which is preliminary data.</text>
</comment>
<dbReference type="EMBL" id="NEDP02004701">
    <property type="protein sequence ID" value="OWF44681.1"/>
    <property type="molecule type" value="Genomic_DNA"/>
</dbReference>
<dbReference type="SUPFAM" id="SSF52047">
    <property type="entry name" value="RNI-like"/>
    <property type="match status" value="1"/>
</dbReference>
<feature type="compositionally biased region" description="Acidic residues" evidence="3">
    <location>
        <begin position="502"/>
        <end position="514"/>
    </location>
</feature>
<dbReference type="Gene3D" id="2.40.180.10">
    <property type="entry name" value="Catalase core domain"/>
    <property type="match status" value="1"/>
</dbReference>
<feature type="compositionally biased region" description="Basic and acidic residues" evidence="3">
    <location>
        <begin position="61"/>
        <end position="70"/>
    </location>
</feature>
<feature type="compositionally biased region" description="Low complexity" evidence="3">
    <location>
        <begin position="312"/>
        <end position="321"/>
    </location>
</feature>
<dbReference type="InterPro" id="IPR001611">
    <property type="entry name" value="Leu-rich_rpt"/>
</dbReference>
<evidence type="ECO:0000313" key="6">
    <source>
        <dbReference type="EMBL" id="OWF44681.1"/>
    </source>
</evidence>
<feature type="compositionally biased region" description="Low complexity" evidence="3">
    <location>
        <begin position="592"/>
        <end position="609"/>
    </location>
</feature>
<comment type="caution">
    <text evidence="2">Lacks conserved residue(s) required for the propagation of feature annotation.</text>
</comment>
<feature type="compositionally biased region" description="Basic and acidic residues" evidence="3">
    <location>
        <begin position="682"/>
        <end position="692"/>
    </location>
</feature>
<feature type="compositionally biased region" description="Low complexity" evidence="3">
    <location>
        <begin position="440"/>
        <end position="453"/>
    </location>
</feature>
<feature type="chain" id="PRO_5012080860" evidence="4">
    <location>
        <begin position="22"/>
        <end position="1210"/>
    </location>
</feature>
<dbReference type="Gene3D" id="2.60.60.20">
    <property type="entry name" value="PLAT/LH2 domain"/>
    <property type="match status" value="1"/>
</dbReference>
<feature type="compositionally biased region" description="Basic and acidic residues" evidence="3">
    <location>
        <begin position="269"/>
        <end position="280"/>
    </location>
</feature>
<sequence>MKLLTILSELSFLGSYISVSCLSLAYTQYEAPPAKTKSTTITGYEDEVEDEPPVRKSKSKTGLDHTRKIEAFSSDNEDEDENTSATETFVITTSTADKPSAGTDANVFIVLIGTNNKSTGKIWLKKGKFHRGRSDIFTEKVPDIESPVKDIEIGHDCSGGPKQTWNLQEVHVYCPRTGIKQTFPVYKLLTPENPSVTVSEQRSVRKNVKEDDYPMRRSSTSSSSSSSSSSSESGRKAKKEVALSVSVDTRTEMTESTERPPSSASSHSIDVDSPRPETPSRRSPSPRRRSPSPPSPRRRSPSPPSPRRRSRSPSSSRSRSPSPRRRSPSPPSTRPKSPERSPTPPRREESPSPVLSTVVKDEPVKAQLIIERSSSTTSFSSETETESEMPQKEDRKFIGKKEKEVEPIPVPAVFSYETPFQHSESKQLEVRQGIQETPRSATSGSSSDSSSDSSDSETETETTRSQPPPVVAAKVKTEAPVVVQATPAVERAPKVEPKSSESETETQTETETETESGKPGGKPSIVPILSLSPKPAVKDTPRSTTSDSSSDSDTETQTETDTDTKRSVPQPPKPPSPIVATPVSQEKRKSDSSSSSSSGSGSETETQTETDTEKQGRKQPSPPPQPRKSPPPVAEVKTEKVKSSTESSSSSSGSDTETQTETDTDRKARVPSPPPAPVTVTAEKKEAPKKSSDDTFVITVVTSDKPSAETDANVFIVINGTNNISSDKFWLRNGNFGRGQRHKFSKKLYGIDSPVKDIEIGHDCSGQKPTWHLQEVQVYCARTGLQQIFPVYRLLSSDKPSLVVSEQRSVQKFIQSENDSDSDSGSDGDSDSSSDSESELTEDDKKKLKQEPVKQDLPPKASFPLTDSDAPHVVSESDGNKFNVFGSGTDTDNMHGGNDPDSVTAAGPIKSAYLLKIGVKPGQPLEGSILPKVAGETDIELSAIALTTEQVKELGTYIEKSKNIKSVCLRNCGIDDDKFDKIVDSIESTESDIKMLNLNLNKLGDSAAADIADMLGEKSSVEILLIHGNPLGDKGVKNLVMGILDIGDSDDDDKGEVNLRELDLGDTNMGDSGMSRVAIFLEKNTTLKTLNLNGNKAVTVEGWQRLGKALKKNKTLHTLSLDFNNIGDEGIAAVVEGLRTNVTLQTLELEDVGITKKGGKMLRDLVKDNPTILEVTIFPGNDIPDDIRDDIKTFLGLSNEAHKKRQQMAS</sequence>
<dbReference type="InterPro" id="IPR001024">
    <property type="entry name" value="PLAT/LH2_dom"/>
</dbReference>
<evidence type="ECO:0000259" key="5">
    <source>
        <dbReference type="PROSITE" id="PS50095"/>
    </source>
</evidence>
<feature type="signal peptide" evidence="4">
    <location>
        <begin position="1"/>
        <end position="21"/>
    </location>
</feature>
<feature type="compositionally biased region" description="Basic and acidic residues" evidence="3">
    <location>
        <begin position="491"/>
        <end position="501"/>
    </location>
</feature>
<protein>
    <submittedName>
        <fullName evidence="6">Leucine-rich repeat-containing protein 73</fullName>
    </submittedName>
</protein>
<feature type="region of interest" description="Disordered" evidence="3">
    <location>
        <begin position="814"/>
        <end position="881"/>
    </location>
</feature>
<dbReference type="OrthoDB" id="120976at2759"/>
<dbReference type="PROSITE" id="PS51257">
    <property type="entry name" value="PROKAR_LIPOPROTEIN"/>
    <property type="match status" value="1"/>
</dbReference>
<accession>A0A210Q7I0</accession>
<feature type="compositionally biased region" description="Low complexity" evidence="3">
    <location>
        <begin position="644"/>
        <end position="661"/>
    </location>
</feature>
<evidence type="ECO:0000256" key="3">
    <source>
        <dbReference type="SAM" id="MobiDB-lite"/>
    </source>
</evidence>
<dbReference type="Gene3D" id="3.80.10.10">
    <property type="entry name" value="Ribonuclease Inhibitor"/>
    <property type="match status" value="2"/>
</dbReference>